<name>A0A7N2KTJ7_QUELO</name>
<dbReference type="Gene3D" id="3.30.565.10">
    <property type="entry name" value="Histidine kinase-like ATPase, C-terminal domain"/>
    <property type="match status" value="1"/>
</dbReference>
<dbReference type="FunFam" id="1.10.287.130:FF:000030">
    <property type="entry name" value="Putative histidine kinase 5"/>
    <property type="match status" value="1"/>
</dbReference>
<feature type="domain" description="Histidine kinase" evidence="14">
    <location>
        <begin position="378"/>
        <end position="677"/>
    </location>
</feature>
<dbReference type="CDD" id="cd16922">
    <property type="entry name" value="HATPase_EvgS-ArcB-TorS-like"/>
    <property type="match status" value="1"/>
</dbReference>
<feature type="compositionally biased region" description="Basic and acidic residues" evidence="13">
    <location>
        <begin position="821"/>
        <end position="837"/>
    </location>
</feature>
<dbReference type="GO" id="GO:0005789">
    <property type="term" value="C:endoplasmic reticulum membrane"/>
    <property type="evidence" value="ECO:0007669"/>
    <property type="project" value="UniProtKB-SubCell"/>
</dbReference>
<keyword evidence="9" id="KW-0256">Endoplasmic reticulum</keyword>
<feature type="compositionally biased region" description="Basic and acidic residues" evidence="13">
    <location>
        <begin position="580"/>
        <end position="594"/>
    </location>
</feature>
<dbReference type="InterPro" id="IPR003661">
    <property type="entry name" value="HisK_dim/P_dom"/>
</dbReference>
<feature type="coiled-coil region" evidence="12">
    <location>
        <begin position="92"/>
        <end position="126"/>
    </location>
</feature>
<keyword evidence="12" id="KW-0175">Coiled coil</keyword>
<evidence type="ECO:0000256" key="3">
    <source>
        <dbReference type="ARBA" id="ARBA00004496"/>
    </source>
</evidence>
<dbReference type="EC" id="2.7.13.3" evidence="4"/>
<evidence type="ECO:0000256" key="2">
    <source>
        <dbReference type="ARBA" id="ARBA00004477"/>
    </source>
</evidence>
<dbReference type="OrthoDB" id="10266508at2759"/>
<keyword evidence="17" id="KW-1185">Reference proteome</keyword>
<dbReference type="InterPro" id="IPR003594">
    <property type="entry name" value="HATPase_dom"/>
</dbReference>
<dbReference type="GO" id="GO:0009927">
    <property type="term" value="F:histidine phosphotransfer kinase activity"/>
    <property type="evidence" value="ECO:0007669"/>
    <property type="project" value="TreeGrafter"/>
</dbReference>
<dbReference type="InterPro" id="IPR036097">
    <property type="entry name" value="HisK_dim/P_sf"/>
</dbReference>
<comment type="subcellular location">
    <subcellularLocation>
        <location evidence="3">Cytoplasm</location>
    </subcellularLocation>
    <subcellularLocation>
        <location evidence="2">Endoplasmic reticulum membrane</location>
        <topology evidence="2">Multi-pass membrane protein</topology>
    </subcellularLocation>
</comment>
<feature type="domain" description="Response regulatory" evidence="15">
    <location>
        <begin position="870"/>
        <end position="1016"/>
    </location>
</feature>
<dbReference type="Gene3D" id="3.30.450.20">
    <property type="entry name" value="PAS domain"/>
    <property type="match status" value="1"/>
</dbReference>
<dbReference type="SMART" id="SM00388">
    <property type="entry name" value="HisKA"/>
    <property type="match status" value="1"/>
</dbReference>
<gene>
    <name evidence="16" type="primary">LOC115975193</name>
</gene>
<keyword evidence="5" id="KW-0963">Cytoplasm</keyword>
<evidence type="ECO:0000313" key="17">
    <source>
        <dbReference type="Proteomes" id="UP000594261"/>
    </source>
</evidence>
<dbReference type="InterPro" id="IPR004358">
    <property type="entry name" value="Sig_transdc_His_kin-like_C"/>
</dbReference>
<dbReference type="Gene3D" id="1.10.287.130">
    <property type="match status" value="1"/>
</dbReference>
<dbReference type="PRINTS" id="PR00344">
    <property type="entry name" value="BCTRLSENSOR"/>
</dbReference>
<reference evidence="16" key="2">
    <citation type="submission" date="2021-01" db="UniProtKB">
        <authorList>
            <consortium name="EnsemblPlants"/>
        </authorList>
    </citation>
    <scope>IDENTIFICATION</scope>
</reference>
<dbReference type="InterPro" id="IPR005467">
    <property type="entry name" value="His_kinase_dom"/>
</dbReference>
<dbReference type="OMA" id="HEDACQT"/>
<evidence type="ECO:0000259" key="15">
    <source>
        <dbReference type="PROSITE" id="PS50110"/>
    </source>
</evidence>
<dbReference type="SUPFAM" id="SSF52172">
    <property type="entry name" value="CheY-like"/>
    <property type="match status" value="1"/>
</dbReference>
<dbReference type="PROSITE" id="PS50109">
    <property type="entry name" value="HIS_KIN"/>
    <property type="match status" value="1"/>
</dbReference>
<dbReference type="PANTHER" id="PTHR43047">
    <property type="entry name" value="TWO-COMPONENT HISTIDINE PROTEIN KINASE"/>
    <property type="match status" value="1"/>
</dbReference>
<dbReference type="Gene3D" id="3.40.50.2300">
    <property type="match status" value="1"/>
</dbReference>
<organism evidence="16 17">
    <name type="scientific">Quercus lobata</name>
    <name type="common">Valley oak</name>
    <dbReference type="NCBI Taxonomy" id="97700"/>
    <lineage>
        <taxon>Eukaryota</taxon>
        <taxon>Viridiplantae</taxon>
        <taxon>Streptophyta</taxon>
        <taxon>Embryophyta</taxon>
        <taxon>Tracheophyta</taxon>
        <taxon>Spermatophyta</taxon>
        <taxon>Magnoliopsida</taxon>
        <taxon>eudicotyledons</taxon>
        <taxon>Gunneridae</taxon>
        <taxon>Pentapetalae</taxon>
        <taxon>rosids</taxon>
        <taxon>fabids</taxon>
        <taxon>Fagales</taxon>
        <taxon>Fagaceae</taxon>
        <taxon>Quercus</taxon>
    </lineage>
</organism>
<dbReference type="InterPro" id="IPR036890">
    <property type="entry name" value="HATPase_C_sf"/>
</dbReference>
<dbReference type="CDD" id="cd17546">
    <property type="entry name" value="REC_hyHK_CKI1_RcsC-like"/>
    <property type="match status" value="1"/>
</dbReference>
<evidence type="ECO:0000256" key="13">
    <source>
        <dbReference type="SAM" id="MobiDB-lite"/>
    </source>
</evidence>
<evidence type="ECO:0000256" key="6">
    <source>
        <dbReference type="ARBA" id="ARBA00022553"/>
    </source>
</evidence>
<dbReference type="AlphaFoldDB" id="A0A7N2KTJ7"/>
<dbReference type="PROSITE" id="PS50110">
    <property type="entry name" value="RESPONSE_REGULATORY"/>
    <property type="match status" value="1"/>
</dbReference>
<dbReference type="SMART" id="SM00448">
    <property type="entry name" value="REC"/>
    <property type="match status" value="1"/>
</dbReference>
<dbReference type="Pfam" id="PF02518">
    <property type="entry name" value="HATPase_c"/>
    <property type="match status" value="1"/>
</dbReference>
<evidence type="ECO:0000256" key="12">
    <source>
        <dbReference type="SAM" id="Coils"/>
    </source>
</evidence>
<dbReference type="CDD" id="cd00082">
    <property type="entry name" value="HisKA"/>
    <property type="match status" value="1"/>
</dbReference>
<feature type="compositionally biased region" description="Polar residues" evidence="13">
    <location>
        <begin position="783"/>
        <end position="792"/>
    </location>
</feature>
<dbReference type="Pfam" id="PF00512">
    <property type="entry name" value="HisKA"/>
    <property type="match status" value="1"/>
</dbReference>
<feature type="modified residue" description="4-aspartylphosphate" evidence="11">
    <location>
        <position position="919"/>
    </location>
</feature>
<evidence type="ECO:0000313" key="16">
    <source>
        <dbReference type="EnsemblPlants" id="QL02p017417:mrna"/>
    </source>
</evidence>
<protein>
    <recommendedName>
        <fullName evidence="4">histidine kinase</fullName>
        <ecNumber evidence="4">2.7.13.3</ecNumber>
    </recommendedName>
</protein>
<feature type="region of interest" description="Disordered" evidence="13">
    <location>
        <begin position="519"/>
        <end position="595"/>
    </location>
</feature>
<dbReference type="EnsemblPlants" id="QL02p017417:mrna">
    <property type="protein sequence ID" value="QL02p017417:mrna"/>
    <property type="gene ID" value="QL02p017417"/>
</dbReference>
<dbReference type="InterPro" id="IPR001789">
    <property type="entry name" value="Sig_transdc_resp-reg_receiver"/>
</dbReference>
<evidence type="ECO:0000259" key="14">
    <source>
        <dbReference type="PROSITE" id="PS50109"/>
    </source>
</evidence>
<dbReference type="Gramene" id="QL02p017417:mrna">
    <property type="protein sequence ID" value="QL02p017417:mrna"/>
    <property type="gene ID" value="QL02p017417"/>
</dbReference>
<sequence>MVPEMESDHFEEMDIEGLSSMWPEDIGTDTGKQFNVEKPKGDQDMLEEVTIVEEPTIVDFKRLLELTNYTDKGSSQLAYLVKHWEYKQANAVRLLREELDILSKQREEAELRKLEILEEHQFEEERYGCDKRPISILDEIYDIWPDVPRRKNDVVVQNKRVEVEAEYDTVVYWKQRAMHLEKLLEASIQREQILKEKLQESILSLERQSSPVEELSQILKRADNFLHFVLQNAPVVIGHQDKELRYRFIYNHFPSLHEEDIIGRTDVEIFTGSGVKESQEFKREVLEKGLPAKREITFETELFGAKTFLIYVEPVFSKAGETIGINYMGMDVTDQVRKRERMARIREELAVQKAKESELNKTIHITEETMRAKQMLATMSHEIRSPLTGVVSMAEILSTSKLDRDQRELLGVMMSSGDLVLQLINDILDLSKVESGVMKLEATKFRPRQVVKHVLQTAAASLQKILTLEGHVADDVPVEVIGDVLRIRQILTNLISNAIKFTHEGKVGINLYVVPDPSSRNGEGCNQNSTADDPTVSANRPKEKKNLPTFQSRFDWKGTHDRRHGEGHHPLNEEPGTPVKSKDSVDGDNEKQSHSPEMTVWIRCDVYDTGIGIPEKALPTLFKKYMQVSADHARKYGGTGLGLAICKQLVELMGGCLTVSSQEHCGSTFTFVLPYKVSTTSDDSDDPDELSDMADHDAMTDDSTESFFQFQPRTLGSLFSSNGSSRTQKFLPHSMGYPRPNKLNGCSENFYAFPSINVGSKEPSSVEDARSMVDDAETLCEPESSSSHTSDPGNRHAVCRDKHTKGDISNQFQNPITNSTDHTEVSREVAVEVKTREPQGTCQRQEKSDTSSQCISSSSREAPKSTLKPKILLVEDNKTIVMVTQSMMKHLGHSIDIVNNGVEAVRAVQRHTYDLILMDVCMPVMDGLKATRIIRSFEETGNWDAAVAAGIEQAVPSDSLQNGLGSMPSAKRMPIIAMTANALAESADECLANGMDSFVSKPVNLQRLKECLEKYLP</sequence>
<evidence type="ECO:0000256" key="7">
    <source>
        <dbReference type="ARBA" id="ARBA00022679"/>
    </source>
</evidence>
<dbReference type="SUPFAM" id="SSF47384">
    <property type="entry name" value="Homodimeric domain of signal transducing histidine kinase"/>
    <property type="match status" value="1"/>
</dbReference>
<evidence type="ECO:0000256" key="1">
    <source>
        <dbReference type="ARBA" id="ARBA00000085"/>
    </source>
</evidence>
<evidence type="ECO:0000256" key="5">
    <source>
        <dbReference type="ARBA" id="ARBA00022490"/>
    </source>
</evidence>
<evidence type="ECO:0000256" key="10">
    <source>
        <dbReference type="ARBA" id="ARBA00023170"/>
    </source>
</evidence>
<evidence type="ECO:0000256" key="11">
    <source>
        <dbReference type="PROSITE-ProRule" id="PRU00169"/>
    </source>
</evidence>
<keyword evidence="10" id="KW-0675">Receptor</keyword>
<dbReference type="GO" id="GO:0005886">
    <property type="term" value="C:plasma membrane"/>
    <property type="evidence" value="ECO:0007669"/>
    <property type="project" value="TreeGrafter"/>
</dbReference>
<feature type="region of interest" description="Disordered" evidence="13">
    <location>
        <begin position="760"/>
        <end position="862"/>
    </location>
</feature>
<feature type="compositionally biased region" description="Polar residues" evidence="13">
    <location>
        <begin position="519"/>
        <end position="538"/>
    </location>
</feature>
<dbReference type="PANTHER" id="PTHR43047:SF68">
    <property type="entry name" value="HISTIDINE KINASE 5"/>
    <property type="match status" value="1"/>
</dbReference>
<keyword evidence="7" id="KW-0808">Transferase</keyword>
<dbReference type="SUPFAM" id="SSF55874">
    <property type="entry name" value="ATPase domain of HSP90 chaperone/DNA topoisomerase II/histidine kinase"/>
    <property type="match status" value="1"/>
</dbReference>
<dbReference type="KEGG" id="qlo:115975193"/>
<dbReference type="FunFam" id="3.40.50.2300:FF:000201">
    <property type="entry name" value="Histidine kinase 5"/>
    <property type="match status" value="1"/>
</dbReference>
<evidence type="ECO:0000256" key="9">
    <source>
        <dbReference type="ARBA" id="ARBA00022824"/>
    </source>
</evidence>
<dbReference type="Pfam" id="PF00072">
    <property type="entry name" value="Response_reg"/>
    <property type="match status" value="1"/>
</dbReference>
<dbReference type="FunCoup" id="A0A7N2KTJ7">
    <property type="interactions" value="20"/>
</dbReference>
<dbReference type="RefSeq" id="XP_030951752.1">
    <property type="nucleotide sequence ID" value="XM_031095892.1"/>
</dbReference>
<dbReference type="GO" id="GO:0000155">
    <property type="term" value="F:phosphorelay sensor kinase activity"/>
    <property type="evidence" value="ECO:0007669"/>
    <property type="project" value="InterPro"/>
</dbReference>
<accession>A0A7N2KTJ7</accession>
<proteinExistence type="predicted"/>
<reference evidence="17" key="1">
    <citation type="journal article" date="2016" name="G3 (Bethesda)">
        <title>First Draft Assembly and Annotation of the Genome of a California Endemic Oak Quercus lobata Nee (Fagaceae).</title>
        <authorList>
            <person name="Sork V.L."/>
            <person name="Fitz-Gibbon S.T."/>
            <person name="Puiu D."/>
            <person name="Crepeau M."/>
            <person name="Gugger P.F."/>
            <person name="Sherman R."/>
            <person name="Stevens K."/>
            <person name="Langley C.H."/>
            <person name="Pellegrini M."/>
            <person name="Salzberg S.L."/>
        </authorList>
    </citation>
    <scope>NUCLEOTIDE SEQUENCE [LARGE SCALE GENOMIC DNA]</scope>
    <source>
        <strain evidence="17">cv. SW786</strain>
    </source>
</reference>
<keyword evidence="8" id="KW-0418">Kinase</keyword>
<evidence type="ECO:0000256" key="4">
    <source>
        <dbReference type="ARBA" id="ARBA00012438"/>
    </source>
</evidence>
<dbReference type="Proteomes" id="UP000594261">
    <property type="component" value="Chromosome 2"/>
</dbReference>
<dbReference type="InterPro" id="IPR011006">
    <property type="entry name" value="CheY-like_superfamily"/>
</dbReference>
<feature type="compositionally biased region" description="Polar residues" evidence="13">
    <location>
        <begin position="807"/>
        <end position="820"/>
    </location>
</feature>
<dbReference type="SMART" id="SM00387">
    <property type="entry name" value="HATPase_c"/>
    <property type="match status" value="1"/>
</dbReference>
<feature type="compositionally biased region" description="Basic and acidic residues" evidence="13">
    <location>
        <begin position="554"/>
        <end position="572"/>
    </location>
</feature>
<feature type="compositionally biased region" description="Low complexity" evidence="13">
    <location>
        <begin position="850"/>
        <end position="859"/>
    </location>
</feature>
<dbReference type="GeneID" id="115975193"/>
<dbReference type="FunFam" id="3.30.450.20:FF:000061">
    <property type="entry name" value="Histidine kinase 5"/>
    <property type="match status" value="1"/>
</dbReference>
<dbReference type="InParanoid" id="A0A7N2KTJ7"/>
<keyword evidence="6 11" id="KW-0597">Phosphoprotein</keyword>
<comment type="catalytic activity">
    <reaction evidence="1">
        <text>ATP + protein L-histidine = ADP + protein N-phospho-L-histidine.</text>
        <dbReference type="EC" id="2.7.13.3"/>
    </reaction>
</comment>
<evidence type="ECO:0000256" key="8">
    <source>
        <dbReference type="ARBA" id="ARBA00022777"/>
    </source>
</evidence>